<gene>
    <name evidence="2" type="ORF">JNW91_02600</name>
</gene>
<evidence type="ECO:0000313" key="2">
    <source>
        <dbReference type="EMBL" id="MBM0230863.1"/>
    </source>
</evidence>
<feature type="region of interest" description="Disordered" evidence="1">
    <location>
        <begin position="319"/>
        <end position="345"/>
    </location>
</feature>
<feature type="compositionally biased region" description="Basic residues" evidence="1">
    <location>
        <begin position="331"/>
        <end position="345"/>
    </location>
</feature>
<dbReference type="RefSeq" id="WP_203173346.1">
    <property type="nucleotide sequence ID" value="NZ_JAEVHM010000005.1"/>
</dbReference>
<reference evidence="2 3" key="1">
    <citation type="submission" date="2021-01" db="EMBL/GenBank/DDBJ databases">
        <title>Draft genome sequence of Micromonospora sp. strain STR1_7.</title>
        <authorList>
            <person name="Karlyshev A."/>
            <person name="Jawad R."/>
        </authorList>
    </citation>
    <scope>NUCLEOTIDE SEQUENCE [LARGE SCALE GENOMIC DNA]</scope>
    <source>
        <strain evidence="2 3">STR1-7</strain>
    </source>
</reference>
<dbReference type="Pfam" id="PF14022">
    <property type="entry name" value="DUF4238"/>
    <property type="match status" value="1"/>
</dbReference>
<evidence type="ECO:0000256" key="1">
    <source>
        <dbReference type="SAM" id="MobiDB-lite"/>
    </source>
</evidence>
<dbReference type="Proteomes" id="UP000601027">
    <property type="component" value="Unassembled WGS sequence"/>
</dbReference>
<evidence type="ECO:0000313" key="3">
    <source>
        <dbReference type="Proteomes" id="UP000601027"/>
    </source>
</evidence>
<sequence>MANLADEWPFPGDPNHFVGARHHTVPRFYLEYWADADGHIDVVEKPGGRRYRTSPKTASAETDFYTYIDLNGDLAGHMEQVLGVIEAGASAAIGRISHPTFGQFPPPPDDKYEIATFLAFQKVRGKRRRREIETQADFYMKLQYSGLGSDAIKRLLEERLGHASPEHIAQMEELVANLDDYEFVPDPNEHVRMMGKLAHKIFPHLMRRHWHLGVFDEPVLVTCDEPVMLYKSNPSPIRGYGLLDADEVWFPLNPSMLLILTLEPQPGSMRFSAPISTARTVNTYATHNAYQNIFLHPEQPDIDTEQLADNPLFEVAAPPGVILPDGANKPLKNRTTARRRKPKRK</sequence>
<proteinExistence type="predicted"/>
<name>A0ABS1XNQ1_9ACTN</name>
<dbReference type="InterPro" id="IPR025332">
    <property type="entry name" value="DUF4238"/>
</dbReference>
<comment type="caution">
    <text evidence="2">The sequence shown here is derived from an EMBL/GenBank/DDBJ whole genome shotgun (WGS) entry which is preliminary data.</text>
</comment>
<keyword evidence="3" id="KW-1185">Reference proteome</keyword>
<dbReference type="EMBL" id="JAEVHM010000005">
    <property type="protein sequence ID" value="MBM0230863.1"/>
    <property type="molecule type" value="Genomic_DNA"/>
</dbReference>
<accession>A0ABS1XNQ1</accession>
<organism evidence="2 3">
    <name type="scientific">Micromonospora parastrephiae</name>
    <dbReference type="NCBI Taxonomy" id="2806101"/>
    <lineage>
        <taxon>Bacteria</taxon>
        <taxon>Bacillati</taxon>
        <taxon>Actinomycetota</taxon>
        <taxon>Actinomycetes</taxon>
        <taxon>Micromonosporales</taxon>
        <taxon>Micromonosporaceae</taxon>
        <taxon>Micromonospora</taxon>
    </lineage>
</organism>
<protein>
    <submittedName>
        <fullName evidence="2">DUF4238 domain-containing protein</fullName>
    </submittedName>
</protein>